<accession>B2KEF1</accession>
<organism evidence="10 11">
    <name type="scientific">Elusimicrobium minutum (strain Pei191)</name>
    <dbReference type="NCBI Taxonomy" id="445932"/>
    <lineage>
        <taxon>Bacteria</taxon>
        <taxon>Pseudomonadati</taxon>
        <taxon>Elusimicrobiota</taxon>
        <taxon>Elusimicrobia</taxon>
        <taxon>Elusimicrobiales</taxon>
        <taxon>Elusimicrobiaceae</taxon>
        <taxon>Elusimicrobium</taxon>
    </lineage>
</organism>
<feature type="active site" description="Proton donor/acceptor" evidence="6">
    <location>
        <position position="275"/>
    </location>
</feature>
<evidence type="ECO:0000256" key="4">
    <source>
        <dbReference type="ARBA" id="ARBA00023277"/>
    </source>
</evidence>
<dbReference type="EMBL" id="CP001055">
    <property type="protein sequence ID" value="ACC98897.1"/>
    <property type="molecule type" value="Genomic_DNA"/>
</dbReference>
<name>B2KEF1_ELUMP</name>
<evidence type="ECO:0000256" key="1">
    <source>
        <dbReference type="ARBA" id="ARBA00010716"/>
    </source>
</evidence>
<dbReference type="GO" id="GO:0006046">
    <property type="term" value="P:N-acetylglucosamine catabolic process"/>
    <property type="evidence" value="ECO:0007669"/>
    <property type="project" value="TreeGrafter"/>
</dbReference>
<dbReference type="Gene3D" id="3.20.20.140">
    <property type="entry name" value="Metal-dependent hydrolases"/>
    <property type="match status" value="1"/>
</dbReference>
<dbReference type="HOGENOM" id="CLU_032482_2_1_0"/>
<feature type="domain" description="Amidohydrolase-related" evidence="9">
    <location>
        <begin position="53"/>
        <end position="372"/>
    </location>
</feature>
<dbReference type="PANTHER" id="PTHR11113">
    <property type="entry name" value="N-ACETYLGLUCOSAMINE-6-PHOSPHATE DEACETYLASE"/>
    <property type="match status" value="1"/>
</dbReference>
<keyword evidence="3 5" id="KW-0378">Hydrolase</keyword>
<evidence type="ECO:0000259" key="9">
    <source>
        <dbReference type="Pfam" id="PF01979"/>
    </source>
</evidence>
<dbReference type="NCBIfam" id="TIGR00221">
    <property type="entry name" value="nagA"/>
    <property type="match status" value="1"/>
</dbReference>
<comment type="similarity">
    <text evidence="1 5">Belongs to the metallo-dependent hydrolases superfamily. NagA family.</text>
</comment>
<evidence type="ECO:0000256" key="5">
    <source>
        <dbReference type="PIRNR" id="PIRNR038994"/>
    </source>
</evidence>
<dbReference type="EC" id="3.5.1.25" evidence="10"/>
<dbReference type="Gene3D" id="2.30.40.10">
    <property type="entry name" value="Urease, subunit C, domain 1"/>
    <property type="match status" value="1"/>
</dbReference>
<gene>
    <name evidence="10" type="ordered locus">Emin_1347</name>
</gene>
<feature type="binding site" evidence="7">
    <location>
        <begin position="221"/>
        <end position="222"/>
    </location>
    <ligand>
        <name>substrate</name>
    </ligand>
</feature>
<reference evidence="10 11" key="1">
    <citation type="journal article" date="2009" name="Appl. Environ. Microbiol.">
        <title>Genomic analysis of 'Elusimicrobium minutum,' the first cultivated representative of the phylum 'Elusimicrobia' (formerly termite group 1).</title>
        <authorList>
            <person name="Herlemann D.P.R."/>
            <person name="Geissinger O."/>
            <person name="Ikeda-Ohtsubo W."/>
            <person name="Kunin V."/>
            <person name="Sun H."/>
            <person name="Lapidus A."/>
            <person name="Hugenholtz P."/>
            <person name="Brune A."/>
        </authorList>
    </citation>
    <scope>NUCLEOTIDE SEQUENCE [LARGE SCALE GENOMIC DNA]</scope>
    <source>
        <strain evidence="10 11">Pei191</strain>
    </source>
</reference>
<dbReference type="InterPro" id="IPR006680">
    <property type="entry name" value="Amidohydro-rel"/>
</dbReference>
<dbReference type="OrthoDB" id="9776488at2"/>
<feature type="binding site" evidence="8">
    <location>
        <position position="131"/>
    </location>
    <ligand>
        <name>Zn(2+)</name>
        <dbReference type="ChEBI" id="CHEBI:29105"/>
    </ligand>
</feature>
<evidence type="ECO:0000256" key="6">
    <source>
        <dbReference type="PIRSR" id="PIRSR038994-1"/>
    </source>
</evidence>
<dbReference type="RefSeq" id="WP_012415512.1">
    <property type="nucleotide sequence ID" value="NC_010644.1"/>
</dbReference>
<evidence type="ECO:0000256" key="2">
    <source>
        <dbReference type="ARBA" id="ARBA00022723"/>
    </source>
</evidence>
<dbReference type="InterPro" id="IPR032466">
    <property type="entry name" value="Metal_Hydrolase"/>
</dbReference>
<keyword evidence="4 5" id="KW-0119">Carbohydrate metabolism</keyword>
<protein>
    <submittedName>
        <fullName evidence="10">N-Acetylglucosamine-6-phosphate deacetylase</fullName>
        <ecNumber evidence="10">3.5.1.25</ecNumber>
    </submittedName>
</protein>
<keyword evidence="2 8" id="KW-0479">Metal-binding</keyword>
<dbReference type="PIRSF" id="PIRSF038994">
    <property type="entry name" value="NagA"/>
    <property type="match status" value="1"/>
</dbReference>
<evidence type="ECO:0000313" key="10">
    <source>
        <dbReference type="EMBL" id="ACC98897.1"/>
    </source>
</evidence>
<keyword evidence="11" id="KW-1185">Reference proteome</keyword>
<dbReference type="GO" id="GO:0008448">
    <property type="term" value="F:N-acetylglucosamine-6-phosphate deacetylase activity"/>
    <property type="evidence" value="ECO:0007669"/>
    <property type="project" value="UniProtKB-EC"/>
</dbReference>
<dbReference type="CDD" id="cd00854">
    <property type="entry name" value="NagA"/>
    <property type="match status" value="1"/>
</dbReference>
<dbReference type="STRING" id="445932.Emin_1347"/>
<dbReference type="AlphaFoldDB" id="B2KEF1"/>
<comment type="cofactor">
    <cofactor evidence="8">
        <name>a divalent metal cation</name>
        <dbReference type="ChEBI" id="CHEBI:60240"/>
    </cofactor>
    <text evidence="8">Binds 1 divalent metal cation per subunit.</text>
</comment>
<evidence type="ECO:0000256" key="3">
    <source>
        <dbReference type="ARBA" id="ARBA00022801"/>
    </source>
</evidence>
<evidence type="ECO:0000256" key="7">
    <source>
        <dbReference type="PIRSR" id="PIRSR038994-2"/>
    </source>
</evidence>
<dbReference type="InterPro" id="IPR003764">
    <property type="entry name" value="GlcNAc_6-P_deAcase"/>
</dbReference>
<dbReference type="Proteomes" id="UP000001029">
    <property type="component" value="Chromosome"/>
</dbReference>
<dbReference type="SUPFAM" id="SSF51556">
    <property type="entry name" value="Metallo-dependent hydrolases"/>
    <property type="match status" value="1"/>
</dbReference>
<evidence type="ECO:0000256" key="8">
    <source>
        <dbReference type="PIRSR" id="PIRSR038994-3"/>
    </source>
</evidence>
<dbReference type="Pfam" id="PF01979">
    <property type="entry name" value="Amidohydro_1"/>
    <property type="match status" value="1"/>
</dbReference>
<feature type="binding site" evidence="7">
    <location>
        <position position="252"/>
    </location>
    <ligand>
        <name>substrate</name>
    </ligand>
</feature>
<dbReference type="KEGG" id="emi:Emin_1347"/>
<evidence type="ECO:0000313" key="11">
    <source>
        <dbReference type="Proteomes" id="UP000001029"/>
    </source>
</evidence>
<feature type="binding site" evidence="8">
    <location>
        <position position="197"/>
    </location>
    <ligand>
        <name>Zn(2+)</name>
        <dbReference type="ChEBI" id="CHEBI:29105"/>
    </ligand>
</feature>
<dbReference type="InterPro" id="IPR011059">
    <property type="entry name" value="Metal-dep_hydrolase_composite"/>
</dbReference>
<feature type="binding site" evidence="7">
    <location>
        <position position="229"/>
    </location>
    <ligand>
        <name>substrate</name>
    </ligand>
</feature>
<feature type="binding site" evidence="7">
    <location>
        <position position="142"/>
    </location>
    <ligand>
        <name>substrate</name>
    </ligand>
</feature>
<dbReference type="SUPFAM" id="SSF51338">
    <property type="entry name" value="Composite domain of metallo-dependent hydrolases"/>
    <property type="match status" value="1"/>
</dbReference>
<sequence length="387" mass="41815">MKVIVNADIVFPGSIERGSVTIDGDSILDILIDSDGVKKDFTGYDIIDAKGAYLAPGFIDLHIHGSGGFGTEDMSAESLLKMSLFLAKMGVSAFCPTLYPSNKKTMVENIEKLLPAFGKEEGAEILGFHLEGPFISPQKPGVMKPQDITPVDIKFMKELCAAAQGKIKIMTFAPELEGSSALIDFARQNGVFLQIGHTNATYSQMTDALKKGVSHVTHLFNAMSPFNHREPGAAGAALMGNFSVEIIADGVHVHPAIVNFLSKVKNPKEVFLITDALKPVSQTEGSLFANKEAVSFKDGVFKRVSDNVIAGSALTMMGGVKNLVSFGFSAQNAFMASAYNQAIFLGLKNMGRIEKGFKANLNIIDKEFNLKHSFVNARHYSHEEITS</sequence>
<feature type="binding site" evidence="8">
    <location>
        <position position="218"/>
    </location>
    <ligand>
        <name>Zn(2+)</name>
        <dbReference type="ChEBI" id="CHEBI:29105"/>
    </ligand>
</feature>
<dbReference type="GO" id="GO:0046872">
    <property type="term" value="F:metal ion binding"/>
    <property type="evidence" value="ECO:0007669"/>
    <property type="project" value="UniProtKB-KW"/>
</dbReference>
<proteinExistence type="inferred from homology"/>
<feature type="binding site" evidence="7">
    <location>
        <begin position="309"/>
        <end position="311"/>
    </location>
    <ligand>
        <name>substrate</name>
    </ligand>
</feature>
<dbReference type="PANTHER" id="PTHR11113:SF14">
    <property type="entry name" value="N-ACETYLGLUCOSAMINE-6-PHOSPHATE DEACETYLASE"/>
    <property type="match status" value="1"/>
</dbReference>